<dbReference type="EMBL" id="UOEI01000063">
    <property type="protein sequence ID" value="VAV91535.1"/>
    <property type="molecule type" value="Genomic_DNA"/>
</dbReference>
<evidence type="ECO:0000313" key="1">
    <source>
        <dbReference type="EMBL" id="VAV91535.1"/>
    </source>
</evidence>
<feature type="non-terminal residue" evidence="1">
    <location>
        <position position="29"/>
    </location>
</feature>
<gene>
    <name evidence="1" type="ORF">MNBD_ACTINO01-2430</name>
</gene>
<sequence length="29" mass="3185">MLTAGGETLRLELWMESLTMARLSTGRCG</sequence>
<name>A0A3B0S8N1_9ZZZZ</name>
<accession>A0A3B0S8N1</accession>
<reference evidence="1" key="1">
    <citation type="submission" date="2018-06" db="EMBL/GenBank/DDBJ databases">
        <authorList>
            <person name="Zhirakovskaya E."/>
        </authorList>
    </citation>
    <scope>NUCLEOTIDE SEQUENCE</scope>
</reference>
<proteinExistence type="predicted"/>
<protein>
    <submittedName>
        <fullName evidence="1">Uncharacterized protein</fullName>
    </submittedName>
</protein>
<dbReference type="AlphaFoldDB" id="A0A3B0S8N1"/>
<organism evidence="1">
    <name type="scientific">hydrothermal vent metagenome</name>
    <dbReference type="NCBI Taxonomy" id="652676"/>
    <lineage>
        <taxon>unclassified sequences</taxon>
        <taxon>metagenomes</taxon>
        <taxon>ecological metagenomes</taxon>
    </lineage>
</organism>